<dbReference type="NCBIfam" id="TIGR00576">
    <property type="entry name" value="dut"/>
    <property type="match status" value="1"/>
</dbReference>
<dbReference type="FunFam" id="2.70.40.10:FF:000002">
    <property type="entry name" value="dUTP diphosphatase"/>
    <property type="match status" value="1"/>
</dbReference>
<dbReference type="InterPro" id="IPR036157">
    <property type="entry name" value="dUTPase-like_sf"/>
</dbReference>
<dbReference type="NCBIfam" id="NF001862">
    <property type="entry name" value="PRK00601.1"/>
    <property type="match status" value="1"/>
</dbReference>
<reference evidence="8" key="1">
    <citation type="submission" date="2018-05" db="EMBL/GenBank/DDBJ databases">
        <authorList>
            <person name="Lanie J.A."/>
            <person name="Ng W.-L."/>
            <person name="Kazmierczak K.M."/>
            <person name="Andrzejewski T.M."/>
            <person name="Davidsen T.M."/>
            <person name="Wayne K.J."/>
            <person name="Tettelin H."/>
            <person name="Glass J.I."/>
            <person name="Rusch D."/>
            <person name="Podicherti R."/>
            <person name="Tsui H.-C.T."/>
            <person name="Winkler M.E."/>
        </authorList>
    </citation>
    <scope>NUCLEOTIDE SEQUENCE</scope>
</reference>
<evidence type="ECO:0000256" key="3">
    <source>
        <dbReference type="ARBA" id="ARBA00022723"/>
    </source>
</evidence>
<dbReference type="GO" id="GO:0006226">
    <property type="term" value="P:dUMP biosynthetic process"/>
    <property type="evidence" value="ECO:0007669"/>
    <property type="project" value="InterPro"/>
</dbReference>
<dbReference type="AlphaFoldDB" id="A0A382T5E7"/>
<dbReference type="InterPro" id="IPR033704">
    <property type="entry name" value="dUTPase_trimeric"/>
</dbReference>
<dbReference type="CDD" id="cd07557">
    <property type="entry name" value="trimeric_dUTPase"/>
    <property type="match status" value="1"/>
</dbReference>
<evidence type="ECO:0000259" key="7">
    <source>
        <dbReference type="Pfam" id="PF00692"/>
    </source>
</evidence>
<comment type="similarity">
    <text evidence="1">Belongs to the dUTPase family.</text>
</comment>
<dbReference type="PANTHER" id="PTHR11241">
    <property type="entry name" value="DEOXYURIDINE 5'-TRIPHOSPHATE NUCLEOTIDOHYDROLASE"/>
    <property type="match status" value="1"/>
</dbReference>
<name>A0A382T5E7_9ZZZZ</name>
<evidence type="ECO:0000313" key="8">
    <source>
        <dbReference type="EMBL" id="SVD17364.1"/>
    </source>
</evidence>
<dbReference type="SUPFAM" id="SSF51283">
    <property type="entry name" value="dUTPase-like"/>
    <property type="match status" value="1"/>
</dbReference>
<dbReference type="HAMAP" id="MF_00116">
    <property type="entry name" value="dUTPase_bact"/>
    <property type="match status" value="1"/>
</dbReference>
<organism evidence="8">
    <name type="scientific">marine metagenome</name>
    <dbReference type="NCBI Taxonomy" id="408172"/>
    <lineage>
        <taxon>unclassified sequences</taxon>
        <taxon>metagenomes</taxon>
        <taxon>ecological metagenomes</taxon>
    </lineage>
</organism>
<proteinExistence type="inferred from homology"/>
<dbReference type="InterPro" id="IPR008181">
    <property type="entry name" value="dUTPase"/>
</dbReference>
<keyword evidence="3" id="KW-0479">Metal-binding</keyword>
<dbReference type="EC" id="3.6.1.23" evidence="2"/>
<dbReference type="EMBL" id="UINC01134062">
    <property type="protein sequence ID" value="SVD17364.1"/>
    <property type="molecule type" value="Genomic_DNA"/>
</dbReference>
<evidence type="ECO:0000256" key="1">
    <source>
        <dbReference type="ARBA" id="ARBA00006581"/>
    </source>
</evidence>
<dbReference type="PANTHER" id="PTHR11241:SF0">
    <property type="entry name" value="DEOXYURIDINE 5'-TRIPHOSPHATE NUCLEOTIDOHYDROLASE"/>
    <property type="match status" value="1"/>
</dbReference>
<gene>
    <name evidence="8" type="ORF">METZ01_LOCUS370218</name>
</gene>
<dbReference type="InterPro" id="IPR029054">
    <property type="entry name" value="dUTPase-like"/>
</dbReference>
<protein>
    <recommendedName>
        <fullName evidence="2">dUTP diphosphatase</fullName>
        <ecNumber evidence="2">3.6.1.23</ecNumber>
    </recommendedName>
</protein>
<dbReference type="GO" id="GO:0000287">
    <property type="term" value="F:magnesium ion binding"/>
    <property type="evidence" value="ECO:0007669"/>
    <property type="project" value="InterPro"/>
</dbReference>
<keyword evidence="4" id="KW-0378">Hydrolase</keyword>
<evidence type="ECO:0000256" key="4">
    <source>
        <dbReference type="ARBA" id="ARBA00022801"/>
    </source>
</evidence>
<sequence>MVKVLIKKLDPAAQIPSYKTEGASGMDLMAFINEPIKLKPKSSCLVPTGLSVAFSNDYEIQIRPRSGLAAKKNISVLNTPGTIDSDYRGEIKVILFNHGDKEFIINNKDRIAQMILSPVHKMSLEEVDNLPDSIRGKGGFGSTGK</sequence>
<dbReference type="Gene3D" id="2.70.40.10">
    <property type="match status" value="1"/>
</dbReference>
<dbReference type="Pfam" id="PF00692">
    <property type="entry name" value="dUTPase"/>
    <property type="match status" value="1"/>
</dbReference>
<feature type="domain" description="dUTPase-like" evidence="7">
    <location>
        <begin position="13"/>
        <end position="144"/>
    </location>
</feature>
<evidence type="ECO:0000256" key="5">
    <source>
        <dbReference type="ARBA" id="ARBA00022842"/>
    </source>
</evidence>
<accession>A0A382T5E7</accession>
<keyword evidence="6" id="KW-0546">Nucleotide metabolism</keyword>
<evidence type="ECO:0000256" key="6">
    <source>
        <dbReference type="ARBA" id="ARBA00023080"/>
    </source>
</evidence>
<keyword evidence="5" id="KW-0460">Magnesium</keyword>
<evidence type="ECO:0000256" key="2">
    <source>
        <dbReference type="ARBA" id="ARBA00012379"/>
    </source>
</evidence>
<dbReference type="GO" id="GO:0046081">
    <property type="term" value="P:dUTP catabolic process"/>
    <property type="evidence" value="ECO:0007669"/>
    <property type="project" value="InterPro"/>
</dbReference>
<dbReference type="GO" id="GO:0004170">
    <property type="term" value="F:dUTP diphosphatase activity"/>
    <property type="evidence" value="ECO:0007669"/>
    <property type="project" value="UniProtKB-EC"/>
</dbReference>